<dbReference type="AlphaFoldDB" id="A0AAD9W940"/>
<reference evidence="1" key="1">
    <citation type="submission" date="2023-06" db="EMBL/GenBank/DDBJ databases">
        <authorList>
            <person name="Noh H."/>
        </authorList>
    </citation>
    <scope>NUCLEOTIDE SEQUENCE</scope>
    <source>
        <strain evidence="1">DUCC20226</strain>
    </source>
</reference>
<accession>A0AAD9W940</accession>
<sequence length="68" mass="7309">MSRPVAADAKLTRARSVKSDDIHAEELLMGHHVQFITSYGPSNKRATGDASGAVIVQPTGGYKERGRD</sequence>
<keyword evidence="2" id="KW-1185">Reference proteome</keyword>
<comment type="caution">
    <text evidence="1">The sequence shown here is derived from an EMBL/GenBank/DDBJ whole genome shotgun (WGS) entry which is preliminary data.</text>
</comment>
<protein>
    <submittedName>
        <fullName evidence="1">Uncharacterized protein</fullName>
    </submittedName>
</protein>
<organism evidence="1 2">
    <name type="scientific">Phomopsis amygdali</name>
    <name type="common">Fusicoccum amygdali</name>
    <dbReference type="NCBI Taxonomy" id="1214568"/>
    <lineage>
        <taxon>Eukaryota</taxon>
        <taxon>Fungi</taxon>
        <taxon>Dikarya</taxon>
        <taxon>Ascomycota</taxon>
        <taxon>Pezizomycotina</taxon>
        <taxon>Sordariomycetes</taxon>
        <taxon>Sordariomycetidae</taxon>
        <taxon>Diaporthales</taxon>
        <taxon>Diaporthaceae</taxon>
        <taxon>Diaporthe</taxon>
    </lineage>
</organism>
<proteinExistence type="predicted"/>
<evidence type="ECO:0000313" key="2">
    <source>
        <dbReference type="Proteomes" id="UP001265746"/>
    </source>
</evidence>
<dbReference type="EMBL" id="JAUJFL010000001">
    <property type="protein sequence ID" value="KAK2615525.1"/>
    <property type="molecule type" value="Genomic_DNA"/>
</dbReference>
<evidence type="ECO:0000313" key="1">
    <source>
        <dbReference type="EMBL" id="KAK2615525.1"/>
    </source>
</evidence>
<name>A0AAD9W940_PHOAM</name>
<gene>
    <name evidence="1" type="ORF">N8I77_002272</name>
</gene>
<dbReference type="Proteomes" id="UP001265746">
    <property type="component" value="Unassembled WGS sequence"/>
</dbReference>